<sequence length="29" mass="3380">MKKQLLLKLAIQLGKRLFNRKPKGATRND</sequence>
<proteinExistence type="predicted"/>
<dbReference type="EMBL" id="JBEWTB010000003">
    <property type="protein sequence ID" value="MET4759592.1"/>
    <property type="molecule type" value="Genomic_DNA"/>
</dbReference>
<protein>
    <recommendedName>
        <fullName evidence="3">Transposase</fullName>
    </recommendedName>
</protein>
<reference evidence="1 2" key="1">
    <citation type="submission" date="2024-06" db="EMBL/GenBank/DDBJ databases">
        <title>Genomic Encyclopedia of Type Strains, Phase V (KMG-V): Genome sequencing to study the core and pangenomes of soil and plant-associated prokaryotes.</title>
        <authorList>
            <person name="Whitman W."/>
        </authorList>
    </citation>
    <scope>NUCLEOTIDE SEQUENCE [LARGE SCALE GENOMIC DNA]</scope>
    <source>
        <strain evidence="1 2">NE40</strain>
    </source>
</reference>
<name>A0ABV2SP93_9GAMM</name>
<evidence type="ECO:0000313" key="1">
    <source>
        <dbReference type="EMBL" id="MET4759592.1"/>
    </source>
</evidence>
<evidence type="ECO:0000313" key="2">
    <source>
        <dbReference type="Proteomes" id="UP001549366"/>
    </source>
</evidence>
<dbReference type="Proteomes" id="UP001549366">
    <property type="component" value="Unassembled WGS sequence"/>
</dbReference>
<accession>A0ABV2SP93</accession>
<keyword evidence="2" id="KW-1185">Reference proteome</keyword>
<organism evidence="1 2">
    <name type="scientific">Endozoicomonas lisbonensis</name>
    <dbReference type="NCBI Taxonomy" id="3120522"/>
    <lineage>
        <taxon>Bacteria</taxon>
        <taxon>Pseudomonadati</taxon>
        <taxon>Pseudomonadota</taxon>
        <taxon>Gammaproteobacteria</taxon>
        <taxon>Oceanospirillales</taxon>
        <taxon>Endozoicomonadaceae</taxon>
        <taxon>Endozoicomonas</taxon>
    </lineage>
</organism>
<evidence type="ECO:0008006" key="3">
    <source>
        <dbReference type="Google" id="ProtNLM"/>
    </source>
</evidence>
<gene>
    <name evidence="1" type="ORF">V5J35_004911</name>
</gene>
<comment type="caution">
    <text evidence="1">The sequence shown here is derived from an EMBL/GenBank/DDBJ whole genome shotgun (WGS) entry which is preliminary data.</text>
</comment>